<protein>
    <submittedName>
        <fullName evidence="1">Uncharacterized protein</fullName>
    </submittedName>
</protein>
<gene>
    <name evidence="1" type="ORF">MLD38_009535</name>
</gene>
<dbReference type="EMBL" id="CM042882">
    <property type="protein sequence ID" value="KAI4383731.1"/>
    <property type="molecule type" value="Genomic_DNA"/>
</dbReference>
<comment type="caution">
    <text evidence="1">The sequence shown here is derived from an EMBL/GenBank/DDBJ whole genome shotgun (WGS) entry which is preliminary data.</text>
</comment>
<name>A0ACB9RWZ7_9MYRT</name>
<accession>A0ACB9RWZ7</accession>
<organism evidence="1 2">
    <name type="scientific">Melastoma candidum</name>
    <dbReference type="NCBI Taxonomy" id="119954"/>
    <lineage>
        <taxon>Eukaryota</taxon>
        <taxon>Viridiplantae</taxon>
        <taxon>Streptophyta</taxon>
        <taxon>Embryophyta</taxon>
        <taxon>Tracheophyta</taxon>
        <taxon>Spermatophyta</taxon>
        <taxon>Magnoliopsida</taxon>
        <taxon>eudicotyledons</taxon>
        <taxon>Gunneridae</taxon>
        <taxon>Pentapetalae</taxon>
        <taxon>rosids</taxon>
        <taxon>malvids</taxon>
        <taxon>Myrtales</taxon>
        <taxon>Melastomataceae</taxon>
        <taxon>Melastomatoideae</taxon>
        <taxon>Melastomateae</taxon>
        <taxon>Melastoma</taxon>
    </lineage>
</organism>
<sequence length="73" mass="8297">MKRRDMVKHILACPLEDEHTSFDRLNALQPPTISVSCRLGSIPEETLLSLHQNGSTGGKRNNNKRGCRLFPFY</sequence>
<dbReference type="Proteomes" id="UP001057402">
    <property type="component" value="Chromosome 3"/>
</dbReference>
<evidence type="ECO:0000313" key="2">
    <source>
        <dbReference type="Proteomes" id="UP001057402"/>
    </source>
</evidence>
<keyword evidence="2" id="KW-1185">Reference proteome</keyword>
<proteinExistence type="predicted"/>
<evidence type="ECO:0000313" key="1">
    <source>
        <dbReference type="EMBL" id="KAI4383731.1"/>
    </source>
</evidence>
<reference evidence="2" key="1">
    <citation type="journal article" date="2023" name="Front. Plant Sci.">
        <title>Chromosomal-level genome assembly of Melastoma candidum provides insights into trichome evolution.</title>
        <authorList>
            <person name="Zhong Y."/>
            <person name="Wu W."/>
            <person name="Sun C."/>
            <person name="Zou P."/>
            <person name="Liu Y."/>
            <person name="Dai S."/>
            <person name="Zhou R."/>
        </authorList>
    </citation>
    <scope>NUCLEOTIDE SEQUENCE [LARGE SCALE GENOMIC DNA]</scope>
</reference>